<dbReference type="InterPro" id="IPR050229">
    <property type="entry name" value="GlpE_sulfurtransferase"/>
</dbReference>
<dbReference type="RefSeq" id="WP_026801419.1">
    <property type="nucleotide sequence ID" value="NZ_AULI01000016.1"/>
</dbReference>
<gene>
    <name evidence="2" type="ORF">N781_07330</name>
</gene>
<dbReference type="SMART" id="SM00450">
    <property type="entry name" value="RHOD"/>
    <property type="match status" value="1"/>
</dbReference>
<dbReference type="EMBL" id="AVPE01000022">
    <property type="protein sequence ID" value="KGX89498.1"/>
    <property type="molecule type" value="Genomic_DNA"/>
</dbReference>
<dbReference type="InterPro" id="IPR001763">
    <property type="entry name" value="Rhodanese-like_dom"/>
</dbReference>
<dbReference type="InterPro" id="IPR036873">
    <property type="entry name" value="Rhodanese-like_dom_sf"/>
</dbReference>
<dbReference type="PANTHER" id="PTHR43031:SF17">
    <property type="entry name" value="SULFURTRANSFERASE YTWF-RELATED"/>
    <property type="match status" value="1"/>
</dbReference>
<proteinExistence type="predicted"/>
<name>A0A0A5GE77_9BACI</name>
<feature type="domain" description="Rhodanese" evidence="1">
    <location>
        <begin position="18"/>
        <end position="101"/>
    </location>
</feature>
<accession>A0A0A5GE77</accession>
<dbReference type="STRING" id="1385510.GCA_000425205_03200"/>
<keyword evidence="3" id="KW-1185">Reference proteome</keyword>
<dbReference type="CDD" id="cd00158">
    <property type="entry name" value="RHOD"/>
    <property type="match status" value="1"/>
</dbReference>
<dbReference type="SUPFAM" id="SSF52821">
    <property type="entry name" value="Rhodanese/Cell cycle control phosphatase"/>
    <property type="match status" value="1"/>
</dbReference>
<organism evidence="2 3">
    <name type="scientific">Pontibacillus halophilus JSM 076056 = DSM 19796</name>
    <dbReference type="NCBI Taxonomy" id="1385510"/>
    <lineage>
        <taxon>Bacteria</taxon>
        <taxon>Bacillati</taxon>
        <taxon>Bacillota</taxon>
        <taxon>Bacilli</taxon>
        <taxon>Bacillales</taxon>
        <taxon>Bacillaceae</taxon>
        <taxon>Pontibacillus</taxon>
    </lineage>
</organism>
<sequence length="103" mass="11749">MAEIKEMTPEELQQAIEENRAYTIIDVREDEEVREGMIPGAKHIRLGDIPMKVDTLNKDETHVVVCRSGRRSMNASEFMKEKGFEAINLKGGMLEWKGDTTKP</sequence>
<protein>
    <recommendedName>
        <fullName evidence="1">Rhodanese domain-containing protein</fullName>
    </recommendedName>
</protein>
<dbReference type="PROSITE" id="PS50206">
    <property type="entry name" value="RHODANESE_3"/>
    <property type="match status" value="1"/>
</dbReference>
<dbReference type="PANTHER" id="PTHR43031">
    <property type="entry name" value="FAD-DEPENDENT OXIDOREDUCTASE"/>
    <property type="match status" value="1"/>
</dbReference>
<dbReference type="eggNOG" id="COG0607">
    <property type="taxonomic scope" value="Bacteria"/>
</dbReference>
<dbReference type="Proteomes" id="UP000030528">
    <property type="component" value="Unassembled WGS sequence"/>
</dbReference>
<dbReference type="Pfam" id="PF00581">
    <property type="entry name" value="Rhodanese"/>
    <property type="match status" value="1"/>
</dbReference>
<dbReference type="AlphaFoldDB" id="A0A0A5GE77"/>
<dbReference type="Gene3D" id="3.40.250.10">
    <property type="entry name" value="Rhodanese-like domain"/>
    <property type="match status" value="1"/>
</dbReference>
<evidence type="ECO:0000313" key="2">
    <source>
        <dbReference type="EMBL" id="KGX89498.1"/>
    </source>
</evidence>
<dbReference type="OrthoDB" id="9800872at2"/>
<evidence type="ECO:0000259" key="1">
    <source>
        <dbReference type="PROSITE" id="PS50206"/>
    </source>
</evidence>
<comment type="caution">
    <text evidence="2">The sequence shown here is derived from an EMBL/GenBank/DDBJ whole genome shotgun (WGS) entry which is preliminary data.</text>
</comment>
<evidence type="ECO:0000313" key="3">
    <source>
        <dbReference type="Proteomes" id="UP000030528"/>
    </source>
</evidence>
<reference evidence="2 3" key="1">
    <citation type="submission" date="2013-08" db="EMBL/GenBank/DDBJ databases">
        <authorList>
            <person name="Huang J."/>
            <person name="Wang G."/>
        </authorList>
    </citation>
    <scope>NUCLEOTIDE SEQUENCE [LARGE SCALE GENOMIC DNA]</scope>
    <source>
        <strain evidence="2 3">JSM 076056</strain>
    </source>
</reference>